<keyword evidence="2" id="KW-0732">Signal</keyword>
<accession>A0ABS7BXL5</accession>
<proteinExistence type="predicted"/>
<gene>
    <name evidence="3" type="ORF">K0U00_04965</name>
</gene>
<feature type="signal peptide" evidence="2">
    <location>
        <begin position="1"/>
        <end position="26"/>
    </location>
</feature>
<reference evidence="3 4" key="1">
    <citation type="submission" date="2021-07" db="EMBL/GenBank/DDBJ databases">
        <title>Paenibacillus radiodurans sp. nov., isolated from the southeastern edge of Tengger Desert.</title>
        <authorList>
            <person name="Zhang G."/>
        </authorList>
    </citation>
    <scope>NUCLEOTIDE SEQUENCE [LARGE SCALE GENOMIC DNA]</scope>
    <source>
        <strain evidence="3 4">CCM 7311</strain>
    </source>
</reference>
<keyword evidence="4" id="KW-1185">Reference proteome</keyword>
<feature type="region of interest" description="Disordered" evidence="1">
    <location>
        <begin position="39"/>
        <end position="68"/>
    </location>
</feature>
<evidence type="ECO:0000256" key="2">
    <source>
        <dbReference type="SAM" id="SignalP"/>
    </source>
</evidence>
<evidence type="ECO:0000313" key="3">
    <source>
        <dbReference type="EMBL" id="MBW7453384.1"/>
    </source>
</evidence>
<dbReference type="Proteomes" id="UP001519887">
    <property type="component" value="Unassembled WGS sequence"/>
</dbReference>
<evidence type="ECO:0000313" key="4">
    <source>
        <dbReference type="Proteomes" id="UP001519887"/>
    </source>
</evidence>
<evidence type="ECO:0000256" key="1">
    <source>
        <dbReference type="SAM" id="MobiDB-lite"/>
    </source>
</evidence>
<organism evidence="3 4">
    <name type="scientific">Paenibacillus sepulcri</name>
    <dbReference type="NCBI Taxonomy" id="359917"/>
    <lineage>
        <taxon>Bacteria</taxon>
        <taxon>Bacillati</taxon>
        <taxon>Bacillota</taxon>
        <taxon>Bacilli</taxon>
        <taxon>Bacillales</taxon>
        <taxon>Paenibacillaceae</taxon>
        <taxon>Paenibacillus</taxon>
    </lineage>
</organism>
<feature type="non-terminal residue" evidence="3">
    <location>
        <position position="68"/>
    </location>
</feature>
<dbReference type="EMBL" id="JAHZIK010000067">
    <property type="protein sequence ID" value="MBW7453384.1"/>
    <property type="molecule type" value="Genomic_DNA"/>
</dbReference>
<feature type="chain" id="PRO_5046700902" evidence="2">
    <location>
        <begin position="27"/>
        <end position="68"/>
    </location>
</feature>
<protein>
    <submittedName>
        <fullName evidence="3">Uncharacterized protein</fullName>
    </submittedName>
</protein>
<name>A0ABS7BXL5_9BACL</name>
<comment type="caution">
    <text evidence="3">The sequence shown here is derived from an EMBL/GenBank/DDBJ whole genome shotgun (WGS) entry which is preliminary data.</text>
</comment>
<sequence length="68" mass="7127">MNKRKKWLLILGVTSSLLLSSANAFAQGELVPIETLKPGAPMEKPVLTPTGGPLILSDSPESPKTEGA</sequence>